<proteinExistence type="predicted"/>
<organism evidence="2 3">
    <name type="scientific">Cohnella nanjingensis</name>
    <dbReference type="NCBI Taxonomy" id="1387779"/>
    <lineage>
        <taxon>Bacteria</taxon>
        <taxon>Bacillati</taxon>
        <taxon>Bacillota</taxon>
        <taxon>Bacilli</taxon>
        <taxon>Bacillales</taxon>
        <taxon>Paenibacillaceae</taxon>
        <taxon>Cohnella</taxon>
    </lineage>
</organism>
<reference evidence="2 3" key="1">
    <citation type="submission" date="2020-08" db="EMBL/GenBank/DDBJ databases">
        <title>Cohnella phylogeny.</title>
        <authorList>
            <person name="Dunlap C."/>
        </authorList>
    </citation>
    <scope>NUCLEOTIDE SEQUENCE [LARGE SCALE GENOMIC DNA]</scope>
    <source>
        <strain evidence="2 3">DSM 28246</strain>
    </source>
</reference>
<name>A0A7X0RSR7_9BACL</name>
<accession>A0A7X0RSR7</accession>
<comment type="caution">
    <text evidence="2">The sequence shown here is derived from an EMBL/GenBank/DDBJ whole genome shotgun (WGS) entry which is preliminary data.</text>
</comment>
<evidence type="ECO:0000313" key="2">
    <source>
        <dbReference type="EMBL" id="MBB6673017.1"/>
    </source>
</evidence>
<dbReference type="Pfam" id="PF26160">
    <property type="entry name" value="YqzN_YkzM"/>
    <property type="match status" value="1"/>
</dbReference>
<keyword evidence="3" id="KW-1185">Reference proteome</keyword>
<sequence>MAKTEPQEQAPAYPRAELLAHSEQLFDVRSEILIGALHGRQQDEYTIDEVRLAVKQFQERKVK</sequence>
<dbReference type="RefSeq" id="WP_185670862.1">
    <property type="nucleotide sequence ID" value="NZ_JACJVP010000032.1"/>
</dbReference>
<dbReference type="InterPro" id="IPR058869">
    <property type="entry name" value="YqzN_YkzM"/>
</dbReference>
<gene>
    <name evidence="2" type="ORF">H7C19_20250</name>
</gene>
<dbReference type="EMBL" id="JACJVP010000032">
    <property type="protein sequence ID" value="MBB6673017.1"/>
    <property type="molecule type" value="Genomic_DNA"/>
</dbReference>
<protein>
    <recommendedName>
        <fullName evidence="1">YqzN/YkzM domain-containing protein</fullName>
    </recommendedName>
</protein>
<evidence type="ECO:0000313" key="3">
    <source>
        <dbReference type="Proteomes" id="UP000547209"/>
    </source>
</evidence>
<dbReference type="AlphaFoldDB" id="A0A7X0RSR7"/>
<dbReference type="Proteomes" id="UP000547209">
    <property type="component" value="Unassembled WGS sequence"/>
</dbReference>
<evidence type="ECO:0000259" key="1">
    <source>
        <dbReference type="Pfam" id="PF26160"/>
    </source>
</evidence>
<feature type="domain" description="YqzN/YkzM" evidence="1">
    <location>
        <begin position="10"/>
        <end position="61"/>
    </location>
</feature>